<reference evidence="1 2" key="1">
    <citation type="submission" date="2019-02" db="EMBL/GenBank/DDBJ databases">
        <title>Deep-cultivation of Planctomycetes and their phenomic and genomic characterization uncovers novel biology.</title>
        <authorList>
            <person name="Wiegand S."/>
            <person name="Jogler M."/>
            <person name="Boedeker C."/>
            <person name="Pinto D."/>
            <person name="Vollmers J."/>
            <person name="Rivas-Marin E."/>
            <person name="Kohn T."/>
            <person name="Peeters S.H."/>
            <person name="Heuer A."/>
            <person name="Rast P."/>
            <person name="Oberbeckmann S."/>
            <person name="Bunk B."/>
            <person name="Jeske O."/>
            <person name="Meyerdierks A."/>
            <person name="Storesund J.E."/>
            <person name="Kallscheuer N."/>
            <person name="Luecker S."/>
            <person name="Lage O.M."/>
            <person name="Pohl T."/>
            <person name="Merkel B.J."/>
            <person name="Hornburger P."/>
            <person name="Mueller R.-W."/>
            <person name="Bruemmer F."/>
            <person name="Labrenz M."/>
            <person name="Spormann A.M."/>
            <person name="Op den Camp H."/>
            <person name="Overmann J."/>
            <person name="Amann R."/>
            <person name="Jetten M.S.M."/>
            <person name="Mascher T."/>
            <person name="Medema M.H."/>
            <person name="Devos D.P."/>
            <person name="Kaster A.-K."/>
            <person name="Ovreas L."/>
            <person name="Rohde M."/>
            <person name="Galperin M.Y."/>
            <person name="Jogler C."/>
        </authorList>
    </citation>
    <scope>NUCLEOTIDE SEQUENCE [LARGE SCALE GENOMIC DNA]</scope>
    <source>
        <strain evidence="1 2">ElP</strain>
    </source>
</reference>
<dbReference type="KEGG" id="tpla:ElP_67410"/>
<sequence>MARGATRTRKARLGLEPLEGRRLLDGALAFEVGTPTGSIDPAAAELLPTAPAGVEAQSGAADAGSGATDAEGPGVRVLQAQAAQNAPPTPPPVKNLRYTTPRGVRVAVNLTGPGTLAGSNVRPDGTLDLVYDGTGPSSQIISHATGFAPLGSARDADVPINAQAGSGANAVGLAGLRVFDLVDGGTVNFIGGVRKLQLNNVGRNTEVFLRELPEVAAARAANAGRDLTLQEDQQGGLSLVLTDGNFFPVFQVEGVSEEQLNEPPPGIRIQVNRILADPVVNGDIGNPQFFGYDPAAGQLVRFDAISGAVLQAIDAPSVADGAGVSLTDLNGRPVVLLGQGSLVRVFDASGGALVGSFTTDNLAGFDSIDGIGTTDTRTVLVDAEADGPGVAQGVNIAASLASGVAVATTTPFEPTREFDFLGGATGTPGFDPLAVLGRGFFDEFQPNTEILGAMELDTTGPRLDELDRVGAPGLPDAPPAGTDEALGSIDQLVARVVGVADGRNVVNLVNRNTLGFAGTVLLNYPNRLAGLSESFRPSLAGKAVFDIQGDVQAFLANDARGLVLNDLGTLYLLGIGRARDSFVAGFPVAHVFLGQRQNVRIISPVIRGGTRGGVELIPNLQPLGPLFIP</sequence>
<dbReference type="OrthoDB" id="241866at2"/>
<gene>
    <name evidence="1" type="ORF">ElP_67410</name>
</gene>
<proteinExistence type="predicted"/>
<dbReference type="Proteomes" id="UP000317835">
    <property type="component" value="Chromosome"/>
</dbReference>
<evidence type="ECO:0000313" key="2">
    <source>
        <dbReference type="Proteomes" id="UP000317835"/>
    </source>
</evidence>
<protein>
    <submittedName>
        <fullName evidence="1">Uncharacterized protein</fullName>
    </submittedName>
</protein>
<organism evidence="1 2">
    <name type="scientific">Tautonia plasticadhaerens</name>
    <dbReference type="NCBI Taxonomy" id="2527974"/>
    <lineage>
        <taxon>Bacteria</taxon>
        <taxon>Pseudomonadati</taxon>
        <taxon>Planctomycetota</taxon>
        <taxon>Planctomycetia</taxon>
        <taxon>Isosphaerales</taxon>
        <taxon>Isosphaeraceae</taxon>
        <taxon>Tautonia</taxon>
    </lineage>
</organism>
<evidence type="ECO:0000313" key="1">
    <source>
        <dbReference type="EMBL" id="QDV38784.1"/>
    </source>
</evidence>
<dbReference type="AlphaFoldDB" id="A0A518HD52"/>
<name>A0A518HD52_9BACT</name>
<keyword evidence="2" id="KW-1185">Reference proteome</keyword>
<dbReference type="EMBL" id="CP036426">
    <property type="protein sequence ID" value="QDV38784.1"/>
    <property type="molecule type" value="Genomic_DNA"/>
</dbReference>
<dbReference type="RefSeq" id="WP_145277558.1">
    <property type="nucleotide sequence ID" value="NZ_CP036426.1"/>
</dbReference>
<accession>A0A518HD52</accession>